<dbReference type="Gene3D" id="3.40.50.150">
    <property type="entry name" value="Vaccinia Virus protein VP39"/>
    <property type="match status" value="1"/>
</dbReference>
<evidence type="ECO:0000256" key="4">
    <source>
        <dbReference type="ARBA" id="ARBA00022679"/>
    </source>
</evidence>
<dbReference type="GO" id="GO:0032259">
    <property type="term" value="P:methylation"/>
    <property type="evidence" value="ECO:0007669"/>
    <property type="project" value="UniProtKB-KW"/>
</dbReference>
<sequence length="306" mass="35419">MDSIEQGFWCEICDGYTYLNEQTTKHRFKLILEDKHAEKIQISPLGKRLSKRMSPYRYPGGKSRIVEYLYSHLQEKKSKKIVSPYTGGGSFELAMLNAGVVDQLHLNDLDTGVFSFWWLMKHYPYEIIDRLKTEQPTHKAYFKAQDVINSDYEGVDMVEAAWSSLLVNRLAYSGVPKANPLGGKKGTVKDLLSRWNPEELIRRIEKIHSLSDHIVVTQENAINLIEEAYWSDDSTIFLDPPYVKKGKDIYHCYYTEKDHRELAVLLDSLHVGCPGADIIVTYDYSTWLDNLYEYPEKTVIGRKYSI</sequence>
<dbReference type="GO" id="GO:0006298">
    <property type="term" value="P:mismatch repair"/>
    <property type="evidence" value="ECO:0007669"/>
    <property type="project" value="TreeGrafter"/>
</dbReference>
<evidence type="ECO:0000256" key="2">
    <source>
        <dbReference type="ARBA" id="ARBA00011900"/>
    </source>
</evidence>
<comment type="catalytic activity">
    <reaction evidence="6">
        <text>a 2'-deoxyadenosine in DNA + S-adenosyl-L-methionine = an N(6)-methyl-2'-deoxyadenosine in DNA + S-adenosyl-L-homocysteine + H(+)</text>
        <dbReference type="Rhea" id="RHEA:15197"/>
        <dbReference type="Rhea" id="RHEA-COMP:12418"/>
        <dbReference type="Rhea" id="RHEA-COMP:12419"/>
        <dbReference type="ChEBI" id="CHEBI:15378"/>
        <dbReference type="ChEBI" id="CHEBI:57856"/>
        <dbReference type="ChEBI" id="CHEBI:59789"/>
        <dbReference type="ChEBI" id="CHEBI:90615"/>
        <dbReference type="ChEBI" id="CHEBI:90616"/>
        <dbReference type="EC" id="2.1.1.72"/>
    </reaction>
</comment>
<dbReference type="PANTHER" id="PTHR30481">
    <property type="entry name" value="DNA ADENINE METHYLASE"/>
    <property type="match status" value="1"/>
</dbReference>
<dbReference type="OrthoDB" id="9805629at2"/>
<reference evidence="7 8" key="1">
    <citation type="journal article" date="2011" name="J. Microbiol.">
        <title>Bacillus kyonggiensis sp. nov., isolated from soil of a lettuce field.</title>
        <authorList>
            <person name="Dong K."/>
            <person name="Lee S."/>
        </authorList>
    </citation>
    <scope>NUCLEOTIDE SEQUENCE [LARGE SCALE GENOMIC DNA]</scope>
    <source>
        <strain evidence="7 8">NB22</strain>
    </source>
</reference>
<dbReference type="SUPFAM" id="SSF53335">
    <property type="entry name" value="S-adenosyl-L-methionine-dependent methyltransferases"/>
    <property type="match status" value="1"/>
</dbReference>
<keyword evidence="4" id="KW-0808">Transferase</keyword>
<evidence type="ECO:0000256" key="5">
    <source>
        <dbReference type="ARBA" id="ARBA00022691"/>
    </source>
</evidence>
<dbReference type="Proteomes" id="UP000307756">
    <property type="component" value="Unassembled WGS sequence"/>
</dbReference>
<dbReference type="Gene3D" id="1.10.1020.10">
    <property type="entry name" value="Adenine-specific Methyltransferase, Domain 2"/>
    <property type="match status" value="1"/>
</dbReference>
<dbReference type="InterPro" id="IPR029063">
    <property type="entry name" value="SAM-dependent_MTases_sf"/>
</dbReference>
<organism evidence="7 8">
    <name type="scientific">Robertmurraya kyonggiensis</name>
    <dbReference type="NCBI Taxonomy" id="1037680"/>
    <lineage>
        <taxon>Bacteria</taxon>
        <taxon>Bacillati</taxon>
        <taxon>Bacillota</taxon>
        <taxon>Bacilli</taxon>
        <taxon>Bacillales</taxon>
        <taxon>Bacillaceae</taxon>
        <taxon>Robertmurraya</taxon>
    </lineage>
</organism>
<dbReference type="PRINTS" id="PR00505">
    <property type="entry name" value="D12N6MTFRASE"/>
</dbReference>
<dbReference type="GO" id="GO:0009007">
    <property type="term" value="F:site-specific DNA-methyltransferase (adenine-specific) activity"/>
    <property type="evidence" value="ECO:0007669"/>
    <property type="project" value="UniProtKB-EC"/>
</dbReference>
<comment type="caution">
    <text evidence="7">The sequence shown here is derived from an EMBL/GenBank/DDBJ whole genome shotgun (WGS) entry which is preliminary data.</text>
</comment>
<dbReference type="GO" id="GO:1904047">
    <property type="term" value="F:S-adenosyl-L-methionine binding"/>
    <property type="evidence" value="ECO:0007669"/>
    <property type="project" value="TreeGrafter"/>
</dbReference>
<proteinExistence type="inferred from homology"/>
<dbReference type="PANTHER" id="PTHR30481:SF2">
    <property type="entry name" value="SITE-SPECIFIC DNA-METHYLTRANSFERASE (ADENINE-SPECIFIC)"/>
    <property type="match status" value="1"/>
</dbReference>
<dbReference type="InterPro" id="IPR012327">
    <property type="entry name" value="MeTrfase_D12"/>
</dbReference>
<evidence type="ECO:0000313" key="7">
    <source>
        <dbReference type="EMBL" id="TKC15209.1"/>
    </source>
</evidence>
<dbReference type="InterPro" id="IPR023095">
    <property type="entry name" value="Ade_MeTrfase_dom_2"/>
</dbReference>
<evidence type="ECO:0000256" key="3">
    <source>
        <dbReference type="ARBA" id="ARBA00022603"/>
    </source>
</evidence>
<comment type="similarity">
    <text evidence="1">Belongs to the N(4)/N(6)-methyltransferase family.</text>
</comment>
<dbReference type="EC" id="2.1.1.72" evidence="2"/>
<name>A0A4U1CYV1_9BACI</name>
<evidence type="ECO:0000256" key="1">
    <source>
        <dbReference type="ARBA" id="ARBA00006594"/>
    </source>
</evidence>
<protein>
    <recommendedName>
        <fullName evidence="2">site-specific DNA-methyltransferase (adenine-specific)</fullName>
        <ecNumber evidence="2">2.1.1.72</ecNumber>
    </recommendedName>
</protein>
<gene>
    <name evidence="7" type="ORF">FA727_19330</name>
</gene>
<keyword evidence="3 7" id="KW-0489">Methyltransferase</keyword>
<keyword evidence="8" id="KW-1185">Reference proteome</keyword>
<accession>A0A4U1CYV1</accession>
<dbReference type="GO" id="GO:0043565">
    <property type="term" value="F:sequence-specific DNA binding"/>
    <property type="evidence" value="ECO:0007669"/>
    <property type="project" value="TreeGrafter"/>
</dbReference>
<evidence type="ECO:0000256" key="6">
    <source>
        <dbReference type="ARBA" id="ARBA00047942"/>
    </source>
</evidence>
<dbReference type="AlphaFoldDB" id="A0A4U1CYV1"/>
<dbReference type="EMBL" id="SWBM01000006">
    <property type="protein sequence ID" value="TKC15209.1"/>
    <property type="molecule type" value="Genomic_DNA"/>
</dbReference>
<keyword evidence="5" id="KW-0949">S-adenosyl-L-methionine</keyword>
<evidence type="ECO:0000313" key="8">
    <source>
        <dbReference type="Proteomes" id="UP000307756"/>
    </source>
</evidence>
<dbReference type="GO" id="GO:0009307">
    <property type="term" value="P:DNA restriction-modification system"/>
    <property type="evidence" value="ECO:0007669"/>
    <property type="project" value="InterPro"/>
</dbReference>
<dbReference type="Pfam" id="PF02086">
    <property type="entry name" value="MethyltransfD12"/>
    <property type="match status" value="1"/>
</dbReference>